<dbReference type="InterPro" id="IPR009057">
    <property type="entry name" value="Homeodomain-like_sf"/>
</dbReference>
<dbReference type="InterPro" id="IPR007367">
    <property type="entry name" value="DUF433"/>
</dbReference>
<evidence type="ECO:0008006" key="3">
    <source>
        <dbReference type="Google" id="ProtNLM"/>
    </source>
</evidence>
<evidence type="ECO:0000313" key="2">
    <source>
        <dbReference type="Proteomes" id="UP000700732"/>
    </source>
</evidence>
<organism evidence="1 2">
    <name type="scientific">Spirosoma utsteinense</name>
    <dbReference type="NCBI Taxonomy" id="2585773"/>
    <lineage>
        <taxon>Bacteria</taxon>
        <taxon>Pseudomonadati</taxon>
        <taxon>Bacteroidota</taxon>
        <taxon>Cytophagia</taxon>
        <taxon>Cytophagales</taxon>
        <taxon>Cytophagaceae</taxon>
        <taxon>Spirosoma</taxon>
    </lineage>
</organism>
<dbReference type="SUPFAM" id="SSF46689">
    <property type="entry name" value="Homeodomain-like"/>
    <property type="match status" value="1"/>
</dbReference>
<keyword evidence="2" id="KW-1185">Reference proteome</keyword>
<sequence length="77" mass="8816">MKTLIASWEQEVKQSRIVALPEDDAYLQEVGVKVWDVLRHLANGLGEQSLRQTYPSLTQGDVRACELFGYLRAVRRL</sequence>
<protein>
    <recommendedName>
        <fullName evidence="3">DUF433 domain-containing protein</fullName>
    </recommendedName>
</protein>
<dbReference type="Pfam" id="PF04255">
    <property type="entry name" value="DUF433"/>
    <property type="match status" value="1"/>
</dbReference>
<dbReference type="EMBL" id="VFIA01000003">
    <property type="protein sequence ID" value="MBC3790077.1"/>
    <property type="molecule type" value="Genomic_DNA"/>
</dbReference>
<comment type="caution">
    <text evidence="1">The sequence shown here is derived from an EMBL/GenBank/DDBJ whole genome shotgun (WGS) entry which is preliminary data.</text>
</comment>
<reference evidence="1 2" key="1">
    <citation type="submission" date="2019-06" db="EMBL/GenBank/DDBJ databases">
        <title>Spirosoma utsteinense sp. nov. isolated from Antarctic ice-free soils.</title>
        <authorList>
            <person name="Tahon G."/>
        </authorList>
    </citation>
    <scope>NUCLEOTIDE SEQUENCE [LARGE SCALE GENOMIC DNA]</scope>
    <source>
        <strain evidence="1 2">LMG 31447</strain>
    </source>
</reference>
<gene>
    <name evidence="1" type="ORF">FH603_561</name>
</gene>
<dbReference type="InterPro" id="IPR036388">
    <property type="entry name" value="WH-like_DNA-bd_sf"/>
</dbReference>
<dbReference type="Gene3D" id="1.10.10.10">
    <property type="entry name" value="Winged helix-like DNA-binding domain superfamily/Winged helix DNA-binding domain"/>
    <property type="match status" value="1"/>
</dbReference>
<accession>A0ABR6W2F0</accession>
<name>A0ABR6W2F0_9BACT</name>
<proteinExistence type="predicted"/>
<dbReference type="Proteomes" id="UP000700732">
    <property type="component" value="Unassembled WGS sequence"/>
</dbReference>
<evidence type="ECO:0000313" key="1">
    <source>
        <dbReference type="EMBL" id="MBC3790077.1"/>
    </source>
</evidence>
<dbReference type="RefSeq" id="WP_186735833.1">
    <property type="nucleotide sequence ID" value="NZ_VFIA01000003.1"/>
</dbReference>